<reference evidence="1" key="1">
    <citation type="journal article" date="2023" name="G3 (Bethesda)">
        <title>A reference genome for the long-term kleptoplast-retaining sea slug Elysia crispata morphotype clarki.</title>
        <authorList>
            <person name="Eastman K.E."/>
            <person name="Pendleton A.L."/>
            <person name="Shaikh M.A."/>
            <person name="Suttiyut T."/>
            <person name="Ogas R."/>
            <person name="Tomko P."/>
            <person name="Gavelis G."/>
            <person name="Widhalm J.R."/>
            <person name="Wisecaver J.H."/>
        </authorList>
    </citation>
    <scope>NUCLEOTIDE SEQUENCE</scope>
    <source>
        <strain evidence="1">ECLA1</strain>
    </source>
</reference>
<name>A0AAE0ZU41_9GAST</name>
<sequence>MKDSQGSTNFTACCSWHSMVSLVKDHHLDVKLLLRRQMGTPNSLRSNIDLIKQACPGPLRATALEMRTIDWSPSAIECWSITTRELHVT</sequence>
<accession>A0AAE0ZU41</accession>
<comment type="caution">
    <text evidence="1">The sequence shown here is derived from an EMBL/GenBank/DDBJ whole genome shotgun (WGS) entry which is preliminary data.</text>
</comment>
<dbReference type="AlphaFoldDB" id="A0AAE0ZU41"/>
<dbReference type="EMBL" id="JAWDGP010003399">
    <property type="protein sequence ID" value="KAK3774612.1"/>
    <property type="molecule type" value="Genomic_DNA"/>
</dbReference>
<protein>
    <submittedName>
        <fullName evidence="1">Uncharacterized protein</fullName>
    </submittedName>
</protein>
<keyword evidence="2" id="KW-1185">Reference proteome</keyword>
<evidence type="ECO:0000313" key="2">
    <source>
        <dbReference type="Proteomes" id="UP001283361"/>
    </source>
</evidence>
<organism evidence="1 2">
    <name type="scientific">Elysia crispata</name>
    <name type="common">lettuce slug</name>
    <dbReference type="NCBI Taxonomy" id="231223"/>
    <lineage>
        <taxon>Eukaryota</taxon>
        <taxon>Metazoa</taxon>
        <taxon>Spiralia</taxon>
        <taxon>Lophotrochozoa</taxon>
        <taxon>Mollusca</taxon>
        <taxon>Gastropoda</taxon>
        <taxon>Heterobranchia</taxon>
        <taxon>Euthyneura</taxon>
        <taxon>Panpulmonata</taxon>
        <taxon>Sacoglossa</taxon>
        <taxon>Placobranchoidea</taxon>
        <taxon>Plakobranchidae</taxon>
        <taxon>Elysia</taxon>
    </lineage>
</organism>
<dbReference type="Proteomes" id="UP001283361">
    <property type="component" value="Unassembled WGS sequence"/>
</dbReference>
<gene>
    <name evidence="1" type="ORF">RRG08_035041</name>
</gene>
<proteinExistence type="predicted"/>
<evidence type="ECO:0000313" key="1">
    <source>
        <dbReference type="EMBL" id="KAK3774612.1"/>
    </source>
</evidence>